<feature type="domain" description="Gp5/Type VI secretion system Vgr protein OB-fold" evidence="1">
    <location>
        <begin position="17"/>
        <end position="84"/>
    </location>
</feature>
<protein>
    <submittedName>
        <fullName evidence="3 4">Baseplate assembly protein</fullName>
    </submittedName>
</protein>
<dbReference type="Gene3D" id="6.20.150.10">
    <property type="match status" value="1"/>
</dbReference>
<dbReference type="Pfam" id="PF04717">
    <property type="entry name" value="Phage_base_V"/>
    <property type="match status" value="1"/>
</dbReference>
<evidence type="ECO:0000313" key="5">
    <source>
        <dbReference type="Proteomes" id="UP000255169"/>
    </source>
</evidence>
<dbReference type="Gene3D" id="2.40.50.230">
    <property type="entry name" value="Gp5 N-terminal domain"/>
    <property type="match status" value="1"/>
</dbReference>
<sequence>MTNAEIYRLLMNLIRFGIVEQVDLTLDPPKARVRCGELLTDWLPWSVRRAGNARTWWSPSKGEQVIILAAGGELSAGVIIAALYQKSAPAPMNTTNTQHTTHSDGAVTEYNADTGTLKAIGIKTATLDASESIHATAPEITCTASVKITLDTPLVECSHHLKTATLSVTEGGSMHGDITHSDGNFSSNGVTIHTHRTAGTILRSENWSPVLLRATT</sequence>
<accession>A0A085U7Z9</accession>
<name>A0A085U7Z9_YERRU</name>
<dbReference type="eggNOG" id="COG4540">
    <property type="taxonomic scope" value="Bacteria"/>
</dbReference>
<dbReference type="EMBL" id="UHJG01000001">
    <property type="protein sequence ID" value="SUP98748.1"/>
    <property type="molecule type" value="Genomic_DNA"/>
</dbReference>
<dbReference type="GeneID" id="66879637"/>
<dbReference type="EMBL" id="LN681231">
    <property type="protein sequence ID" value="CEK27708.1"/>
    <property type="molecule type" value="Genomic_DNA"/>
</dbReference>
<evidence type="ECO:0000259" key="1">
    <source>
        <dbReference type="Pfam" id="PF04717"/>
    </source>
</evidence>
<proteinExistence type="predicted"/>
<dbReference type="NCBIfam" id="TIGR01644">
    <property type="entry name" value="phage_P2_V"/>
    <property type="match status" value="1"/>
</dbReference>
<dbReference type="AlphaFoldDB" id="A0A085U7Z9"/>
<dbReference type="RefSeq" id="WP_038242697.1">
    <property type="nucleotide sequence ID" value="NZ_CCYO01000024.1"/>
</dbReference>
<dbReference type="Proteomes" id="UP000255169">
    <property type="component" value="Unassembled WGS sequence"/>
</dbReference>
<evidence type="ECO:0000259" key="2">
    <source>
        <dbReference type="Pfam" id="PF18715"/>
    </source>
</evidence>
<keyword evidence="5" id="KW-1185">Reference proteome</keyword>
<dbReference type="InterPro" id="IPR037026">
    <property type="entry name" value="Vgr_OB-fold_dom_sf"/>
</dbReference>
<reference evidence="3" key="1">
    <citation type="journal article" date="2015" name="Genome Announc.">
        <title>Complete Genome Sequence of Yersinia ruckeri Strain CSF007-82, Etiologic Agent of Red Mouth Disease in Salmonid Fish.</title>
        <authorList>
            <person name="Nelson M.C."/>
            <person name="LaPatra S.E."/>
            <person name="Welch T.J."/>
            <person name="Graf J."/>
        </authorList>
    </citation>
    <scope>NUCLEOTIDE SEQUENCE</scope>
    <source>
        <strain evidence="3">CSF007-82</strain>
    </source>
</reference>
<dbReference type="Pfam" id="PF18715">
    <property type="entry name" value="Phage_spike"/>
    <property type="match status" value="1"/>
</dbReference>
<feature type="domain" description="Phage spike trimer" evidence="2">
    <location>
        <begin position="136"/>
        <end position="188"/>
    </location>
</feature>
<dbReference type="PATRIC" id="fig|29486.44.peg.1600"/>
<gene>
    <name evidence="4" type="primary">gpV</name>
    <name evidence="3" type="ORF">CSF007_9790</name>
    <name evidence="4" type="ORF">NCTC10476_00196</name>
</gene>
<organism evidence="4 5">
    <name type="scientific">Yersinia ruckeri</name>
    <dbReference type="NCBI Taxonomy" id="29486"/>
    <lineage>
        <taxon>Bacteria</taxon>
        <taxon>Pseudomonadati</taxon>
        <taxon>Pseudomonadota</taxon>
        <taxon>Gammaproteobacteria</taxon>
        <taxon>Enterobacterales</taxon>
        <taxon>Yersiniaceae</taxon>
        <taxon>Yersinia</taxon>
    </lineage>
</organism>
<dbReference type="InterPro" id="IPR013046">
    <property type="entry name" value="GpV/Gp45"/>
</dbReference>
<dbReference type="STRING" id="29486.UGYR_02500"/>
<evidence type="ECO:0000313" key="3">
    <source>
        <dbReference type="EMBL" id="CEK27708.1"/>
    </source>
</evidence>
<dbReference type="InterPro" id="IPR006531">
    <property type="entry name" value="Gp5/Vgr_OB"/>
</dbReference>
<reference evidence="4 5" key="2">
    <citation type="submission" date="2018-06" db="EMBL/GenBank/DDBJ databases">
        <authorList>
            <consortium name="Pathogen Informatics"/>
            <person name="Doyle S."/>
        </authorList>
    </citation>
    <scope>NUCLEOTIDE SEQUENCE [LARGE SCALE GENOMIC DNA]</scope>
    <source>
        <strain evidence="4 5">NCTC10476</strain>
    </source>
</reference>
<evidence type="ECO:0000313" key="4">
    <source>
        <dbReference type="EMBL" id="SUP98748.1"/>
    </source>
</evidence>
<dbReference type="InterPro" id="IPR040629">
    <property type="entry name" value="Phage_spike"/>
</dbReference>